<keyword evidence="2" id="KW-1185">Reference proteome</keyword>
<evidence type="ECO:0000313" key="2">
    <source>
        <dbReference type="Proteomes" id="UP001438707"/>
    </source>
</evidence>
<protein>
    <submittedName>
        <fullName evidence="1">Uncharacterized protein</fullName>
    </submittedName>
</protein>
<comment type="caution">
    <text evidence="1">The sequence shown here is derived from an EMBL/GenBank/DDBJ whole genome shotgun (WGS) entry which is preliminary data.</text>
</comment>
<organism evidence="1 2">
    <name type="scientific">Apatococcus lobatus</name>
    <dbReference type="NCBI Taxonomy" id="904363"/>
    <lineage>
        <taxon>Eukaryota</taxon>
        <taxon>Viridiplantae</taxon>
        <taxon>Chlorophyta</taxon>
        <taxon>core chlorophytes</taxon>
        <taxon>Trebouxiophyceae</taxon>
        <taxon>Chlorellales</taxon>
        <taxon>Chlorellaceae</taxon>
        <taxon>Apatococcus</taxon>
    </lineage>
</organism>
<dbReference type="Proteomes" id="UP001438707">
    <property type="component" value="Unassembled WGS sequence"/>
</dbReference>
<dbReference type="EMBL" id="JALJOS010000023">
    <property type="protein sequence ID" value="KAK9825779.1"/>
    <property type="molecule type" value="Genomic_DNA"/>
</dbReference>
<gene>
    <name evidence="1" type="ORF">WJX74_007094</name>
</gene>
<accession>A0AAW1QWA4</accession>
<dbReference type="AlphaFoldDB" id="A0AAW1QWA4"/>
<reference evidence="1 2" key="1">
    <citation type="journal article" date="2024" name="Nat. Commun.">
        <title>Phylogenomics reveals the evolutionary origins of lichenization in chlorophyte algae.</title>
        <authorList>
            <person name="Puginier C."/>
            <person name="Libourel C."/>
            <person name="Otte J."/>
            <person name="Skaloud P."/>
            <person name="Haon M."/>
            <person name="Grisel S."/>
            <person name="Petersen M."/>
            <person name="Berrin J.G."/>
            <person name="Delaux P.M."/>
            <person name="Dal Grande F."/>
            <person name="Keller J."/>
        </authorList>
    </citation>
    <scope>NUCLEOTIDE SEQUENCE [LARGE SCALE GENOMIC DNA]</scope>
    <source>
        <strain evidence="1 2">SAG 2145</strain>
    </source>
</reference>
<name>A0AAW1QWA4_9CHLO</name>
<proteinExistence type="predicted"/>
<evidence type="ECO:0000313" key="1">
    <source>
        <dbReference type="EMBL" id="KAK9825779.1"/>
    </source>
</evidence>
<sequence>MISPTRRLGTKLQALRTPCSVGSGSWQRCCRRVVTVTTPTGNPSDAELPQSMLIAQVCRKVRDLVPKPHATGSSRERYPHRQGCCDRGALLSQSVFRL</sequence>